<dbReference type="AlphaFoldDB" id="A0A2H4VMR7"/>
<name>A0A2H4VMR7_9EURY</name>
<sequence length="72" mass="8425">MVVLRRLAGFRRLVVLRRLAGFRRLTLLRWLVVITFLRKFQALTPFAGTKKQRRGGRMRVMFCGLLAPDPNL</sequence>
<protein>
    <submittedName>
        <fullName evidence="1">Uncharacterized protein</fullName>
    </submittedName>
</protein>
<reference evidence="1 2" key="1">
    <citation type="submission" date="2016-10" db="EMBL/GenBank/DDBJ databases">
        <title>Comparative genomics between deep and shallow subseafloor isolates.</title>
        <authorList>
            <person name="Ishii S."/>
            <person name="Miller J.R."/>
            <person name="Sutton G."/>
            <person name="Suzuki S."/>
            <person name="Methe B."/>
            <person name="Inagaki F."/>
            <person name="Imachi H."/>
        </authorList>
    </citation>
    <scope>NUCLEOTIDE SEQUENCE [LARGE SCALE GENOMIC DNA]</scope>
    <source>
        <strain evidence="1 2">A8p</strain>
    </source>
</reference>
<dbReference type="KEGG" id="msub:BK009_01080"/>
<accession>A0A2H4VMR7</accession>
<dbReference type="EMBL" id="CP017768">
    <property type="protein sequence ID" value="AUB59397.1"/>
    <property type="molecule type" value="Genomic_DNA"/>
</dbReference>
<organism evidence="1 2">
    <name type="scientific">Methanobacterium subterraneum</name>
    <dbReference type="NCBI Taxonomy" id="59277"/>
    <lineage>
        <taxon>Archaea</taxon>
        <taxon>Methanobacteriati</taxon>
        <taxon>Methanobacteriota</taxon>
        <taxon>Methanomada group</taxon>
        <taxon>Methanobacteria</taxon>
        <taxon>Methanobacteriales</taxon>
        <taxon>Methanobacteriaceae</taxon>
        <taxon>Methanobacterium</taxon>
    </lineage>
</organism>
<dbReference type="Proteomes" id="UP000232631">
    <property type="component" value="Chromosome"/>
</dbReference>
<keyword evidence="2" id="KW-1185">Reference proteome</keyword>
<evidence type="ECO:0000313" key="1">
    <source>
        <dbReference type="EMBL" id="AUB59397.1"/>
    </source>
</evidence>
<evidence type="ECO:0000313" key="2">
    <source>
        <dbReference type="Proteomes" id="UP000232631"/>
    </source>
</evidence>
<proteinExistence type="predicted"/>
<gene>
    <name evidence="1" type="ORF">BK009_01080</name>
</gene>